<keyword evidence="1" id="KW-0805">Transcription regulation</keyword>
<dbReference type="GO" id="GO:0003700">
    <property type="term" value="F:DNA-binding transcription factor activity"/>
    <property type="evidence" value="ECO:0007669"/>
    <property type="project" value="InterPro"/>
</dbReference>
<dbReference type="Pfam" id="PF12833">
    <property type="entry name" value="HTH_18"/>
    <property type="match status" value="1"/>
</dbReference>
<dbReference type="PANTHER" id="PTHR46796:SF13">
    <property type="entry name" value="HTH-TYPE TRANSCRIPTIONAL ACTIVATOR RHAS"/>
    <property type="match status" value="1"/>
</dbReference>
<keyword evidence="3" id="KW-0804">Transcription</keyword>
<evidence type="ECO:0000256" key="1">
    <source>
        <dbReference type="ARBA" id="ARBA00023015"/>
    </source>
</evidence>
<dbReference type="Proteomes" id="UP000288024">
    <property type="component" value="Unassembled WGS sequence"/>
</dbReference>
<dbReference type="EMBL" id="RZTZ01000002">
    <property type="protein sequence ID" value="RVT65634.1"/>
    <property type="molecule type" value="Genomic_DNA"/>
</dbReference>
<keyword evidence="6" id="KW-1185">Reference proteome</keyword>
<evidence type="ECO:0000313" key="5">
    <source>
        <dbReference type="EMBL" id="RVT65634.1"/>
    </source>
</evidence>
<dbReference type="AlphaFoldDB" id="A0A3S2TVX0"/>
<feature type="domain" description="HTH araC/xylS-type" evidence="4">
    <location>
        <begin position="172"/>
        <end position="274"/>
    </location>
</feature>
<evidence type="ECO:0000256" key="2">
    <source>
        <dbReference type="ARBA" id="ARBA00023125"/>
    </source>
</evidence>
<dbReference type="SUPFAM" id="SSF46689">
    <property type="entry name" value="Homeodomain-like"/>
    <property type="match status" value="1"/>
</dbReference>
<protein>
    <submittedName>
        <fullName evidence="5">AraC family transcriptional regulator</fullName>
    </submittedName>
</protein>
<organism evidence="5 6">
    <name type="scientific">Niallia taxi</name>
    <dbReference type="NCBI Taxonomy" id="2499688"/>
    <lineage>
        <taxon>Bacteria</taxon>
        <taxon>Bacillati</taxon>
        <taxon>Bacillota</taxon>
        <taxon>Bacilli</taxon>
        <taxon>Bacillales</taxon>
        <taxon>Bacillaceae</taxon>
        <taxon>Niallia</taxon>
    </lineage>
</organism>
<evidence type="ECO:0000313" key="6">
    <source>
        <dbReference type="Proteomes" id="UP000288024"/>
    </source>
</evidence>
<dbReference type="Gene3D" id="1.10.10.60">
    <property type="entry name" value="Homeodomain-like"/>
    <property type="match status" value="1"/>
</dbReference>
<comment type="caution">
    <text evidence="5">The sequence shown here is derived from an EMBL/GenBank/DDBJ whole genome shotgun (WGS) entry which is preliminary data.</text>
</comment>
<keyword evidence="2" id="KW-0238">DNA-binding</keyword>
<dbReference type="InterPro" id="IPR018060">
    <property type="entry name" value="HTH_AraC"/>
</dbReference>
<dbReference type="PROSITE" id="PS01124">
    <property type="entry name" value="HTH_ARAC_FAMILY_2"/>
    <property type="match status" value="1"/>
</dbReference>
<sequence>MKKGVLELETLVNRKYFPSQPEIKQNTHLYQELKPAGGWYSQNIALFYQFTTNADTHTFLSLIPDGCFDILFCCDTANPSAYLWTSPFYRTKQPEFRKNCQYFGIRFFPEQSIFRLNEAMILLLAQQIPLTDVMNDVEPLIELIMSGKTFSERIKLFGDYLQQRQMEVTKDQSMVRFAIDQIYLSRGTINIHDLSTAVGFSEQHIRRKFEAYIGFSPKQFCQIVRFQNTLDMYLDSREENLLNIIYENGYYDQAHFIKGFKKFIQLTPKQYKKIFSDI</sequence>
<dbReference type="InterPro" id="IPR050204">
    <property type="entry name" value="AraC_XylS_family_regulators"/>
</dbReference>
<evidence type="ECO:0000259" key="4">
    <source>
        <dbReference type="PROSITE" id="PS01124"/>
    </source>
</evidence>
<dbReference type="PANTHER" id="PTHR46796">
    <property type="entry name" value="HTH-TYPE TRANSCRIPTIONAL ACTIVATOR RHAS-RELATED"/>
    <property type="match status" value="1"/>
</dbReference>
<reference evidence="5 6" key="1">
    <citation type="submission" date="2019-01" db="EMBL/GenBank/DDBJ databases">
        <title>Bacillus sp. M5HDSG1-1, whole genome shotgun sequence.</title>
        <authorList>
            <person name="Tuo L."/>
        </authorList>
    </citation>
    <scope>NUCLEOTIDE SEQUENCE [LARGE SCALE GENOMIC DNA]</scope>
    <source>
        <strain evidence="5 6">M5HDSG1-1</strain>
    </source>
</reference>
<name>A0A3S2TVX0_9BACI</name>
<proteinExistence type="predicted"/>
<gene>
    <name evidence="5" type="ORF">EM808_09110</name>
</gene>
<dbReference type="InterPro" id="IPR009057">
    <property type="entry name" value="Homeodomain-like_sf"/>
</dbReference>
<evidence type="ECO:0000256" key="3">
    <source>
        <dbReference type="ARBA" id="ARBA00023163"/>
    </source>
</evidence>
<accession>A0A3S2TVX0</accession>
<dbReference type="SMART" id="SM00342">
    <property type="entry name" value="HTH_ARAC"/>
    <property type="match status" value="1"/>
</dbReference>
<dbReference type="GO" id="GO:0043565">
    <property type="term" value="F:sequence-specific DNA binding"/>
    <property type="evidence" value="ECO:0007669"/>
    <property type="project" value="InterPro"/>
</dbReference>